<dbReference type="PROSITE" id="PS50294">
    <property type="entry name" value="WD_REPEATS_REGION"/>
    <property type="match status" value="2"/>
</dbReference>
<reference evidence="5" key="1">
    <citation type="submission" date="2013-02" db="EMBL/GenBank/DDBJ databases">
        <authorList>
            <person name="Hughes D."/>
        </authorList>
    </citation>
    <scope>NUCLEOTIDE SEQUENCE</scope>
    <source>
        <strain>Durham</strain>
        <strain evidence="5">NC isolate 2 -- Noor lab</strain>
    </source>
</reference>
<proteinExistence type="predicted"/>
<organism evidence="4 5">
    <name type="scientific">Megaselia scalaris</name>
    <name type="common">Humpbacked fly</name>
    <name type="synonym">Phora scalaris</name>
    <dbReference type="NCBI Taxonomy" id="36166"/>
    <lineage>
        <taxon>Eukaryota</taxon>
        <taxon>Metazoa</taxon>
        <taxon>Ecdysozoa</taxon>
        <taxon>Arthropoda</taxon>
        <taxon>Hexapoda</taxon>
        <taxon>Insecta</taxon>
        <taxon>Pterygota</taxon>
        <taxon>Neoptera</taxon>
        <taxon>Endopterygota</taxon>
        <taxon>Diptera</taxon>
        <taxon>Brachycera</taxon>
        <taxon>Muscomorpha</taxon>
        <taxon>Platypezoidea</taxon>
        <taxon>Phoridae</taxon>
        <taxon>Megaseliini</taxon>
        <taxon>Megaselia</taxon>
    </lineage>
</organism>
<feature type="repeat" description="WD" evidence="3">
    <location>
        <begin position="145"/>
        <end position="186"/>
    </location>
</feature>
<evidence type="ECO:0000313" key="4">
    <source>
        <dbReference type="EnsemblMetazoa" id="MESCA011388-PA"/>
    </source>
</evidence>
<keyword evidence="2" id="KW-0677">Repeat</keyword>
<dbReference type="EMBL" id="CAQQ02156205">
    <property type="status" value="NOT_ANNOTATED_CDS"/>
    <property type="molecule type" value="Genomic_DNA"/>
</dbReference>
<dbReference type="GO" id="GO:0006364">
    <property type="term" value="P:rRNA processing"/>
    <property type="evidence" value="ECO:0007669"/>
    <property type="project" value="TreeGrafter"/>
</dbReference>
<dbReference type="Pfam" id="PF25168">
    <property type="entry name" value="Beta-prop_WDR36-Utp21_2nd"/>
    <property type="match status" value="1"/>
</dbReference>
<dbReference type="PROSITE" id="PS50082">
    <property type="entry name" value="WD_REPEATS_2"/>
    <property type="match status" value="2"/>
</dbReference>
<dbReference type="PROSITE" id="PS00678">
    <property type="entry name" value="WD_REPEATS_1"/>
    <property type="match status" value="2"/>
</dbReference>
<dbReference type="Proteomes" id="UP000015102">
    <property type="component" value="Unassembled WGS sequence"/>
</dbReference>
<dbReference type="GO" id="GO:0034388">
    <property type="term" value="C:Pwp2p-containing subcomplex of 90S preribosome"/>
    <property type="evidence" value="ECO:0007669"/>
    <property type="project" value="TreeGrafter"/>
</dbReference>
<keyword evidence="5" id="KW-1185">Reference proteome</keyword>
<dbReference type="GO" id="GO:0032040">
    <property type="term" value="C:small-subunit processome"/>
    <property type="evidence" value="ECO:0007669"/>
    <property type="project" value="TreeGrafter"/>
</dbReference>
<dbReference type="AlphaFoldDB" id="T1H515"/>
<dbReference type="STRING" id="36166.T1H515"/>
<dbReference type="PANTHER" id="PTHR22840">
    <property type="entry name" value="WD REPEAT-CONTAINING PROTEIN 36"/>
    <property type="match status" value="1"/>
</dbReference>
<dbReference type="EnsemblMetazoa" id="MESCA011388-RA">
    <property type="protein sequence ID" value="MESCA011388-PA"/>
    <property type="gene ID" value="MESCA011388"/>
</dbReference>
<feature type="repeat" description="WD" evidence="3">
    <location>
        <begin position="60"/>
        <end position="94"/>
    </location>
</feature>
<accession>T1H515</accession>
<dbReference type="HOGENOM" id="CLU_1135899_0_0_1"/>
<name>T1H515_MEGSC</name>
<dbReference type="PANTHER" id="PTHR22840:SF12">
    <property type="entry name" value="WD REPEAT-CONTAINING PROTEIN 36"/>
    <property type="match status" value="1"/>
</dbReference>
<keyword evidence="1 3" id="KW-0853">WD repeat</keyword>
<dbReference type="InterPro" id="IPR019775">
    <property type="entry name" value="WD40_repeat_CS"/>
</dbReference>
<reference evidence="4" key="2">
    <citation type="submission" date="2015-06" db="UniProtKB">
        <authorList>
            <consortium name="EnsemblMetazoa"/>
        </authorList>
    </citation>
    <scope>IDENTIFICATION</scope>
</reference>
<dbReference type="InterPro" id="IPR001680">
    <property type="entry name" value="WD40_rpt"/>
</dbReference>
<dbReference type="InterPro" id="IPR036322">
    <property type="entry name" value="WD40_repeat_dom_sf"/>
</dbReference>
<evidence type="ECO:0000256" key="1">
    <source>
        <dbReference type="ARBA" id="ARBA00022574"/>
    </source>
</evidence>
<sequence>MGELRLIPDKFQNKQRKDFNTETTCIELTHCGNFVIIGYSSGDLEKFNIQSGIHRTTYGPPAHTAPVRGVAIDNLNQFVVSGDGDGIVKFWNFKENVAHPIHKIALSSGVSMFRSHRESAMVCIALEDFTISILDCDTKAIIRRFEGHTARINDATFSPDSRWLVTASMDSTIKIWDIPSSYMVDHFKVERPCVSLNMSPTGDFLATSHVNHLGVYLWANKKLFNHISLRSINPYSEAPYIDLPS</sequence>
<dbReference type="InterPro" id="IPR015943">
    <property type="entry name" value="WD40/YVTN_repeat-like_dom_sf"/>
</dbReference>
<dbReference type="SUPFAM" id="SSF50978">
    <property type="entry name" value="WD40 repeat-like"/>
    <property type="match status" value="1"/>
</dbReference>
<dbReference type="EMBL" id="CAQQ02156204">
    <property type="status" value="NOT_ANNOTATED_CDS"/>
    <property type="molecule type" value="Genomic_DNA"/>
</dbReference>
<protein>
    <submittedName>
        <fullName evidence="4">Uncharacterized protein</fullName>
    </submittedName>
</protein>
<dbReference type="SMART" id="SM00320">
    <property type="entry name" value="WD40"/>
    <property type="match status" value="3"/>
</dbReference>
<evidence type="ECO:0000256" key="2">
    <source>
        <dbReference type="ARBA" id="ARBA00022737"/>
    </source>
</evidence>
<dbReference type="Gene3D" id="2.130.10.10">
    <property type="entry name" value="YVTN repeat-like/Quinoprotein amine dehydrogenase"/>
    <property type="match status" value="1"/>
</dbReference>
<evidence type="ECO:0000256" key="3">
    <source>
        <dbReference type="PROSITE-ProRule" id="PRU00221"/>
    </source>
</evidence>
<evidence type="ECO:0000313" key="5">
    <source>
        <dbReference type="Proteomes" id="UP000015102"/>
    </source>
</evidence>